<evidence type="ECO:0000256" key="1">
    <source>
        <dbReference type="SAM" id="MobiDB-lite"/>
    </source>
</evidence>
<dbReference type="Proteomes" id="UP000011713">
    <property type="component" value="Unassembled WGS sequence"/>
</dbReference>
<feature type="region of interest" description="Disordered" evidence="1">
    <location>
        <begin position="84"/>
        <end position="144"/>
    </location>
</feature>
<reference evidence="3" key="1">
    <citation type="journal article" date="2010" name="Science">
        <title>Signatures of adaptation to obligate biotrophy in the Hyaloperonospora arabidopsidis genome.</title>
        <authorList>
            <person name="Baxter L."/>
            <person name="Tripathy S."/>
            <person name="Ishaque N."/>
            <person name="Boot N."/>
            <person name="Cabral A."/>
            <person name="Kemen E."/>
            <person name="Thines M."/>
            <person name="Ah-Fong A."/>
            <person name="Anderson R."/>
            <person name="Badejoko W."/>
            <person name="Bittner-Eddy P."/>
            <person name="Boore J.L."/>
            <person name="Chibucos M.C."/>
            <person name="Coates M."/>
            <person name="Dehal P."/>
            <person name="Delehaunty K."/>
            <person name="Dong S."/>
            <person name="Downton P."/>
            <person name="Dumas B."/>
            <person name="Fabro G."/>
            <person name="Fronick C."/>
            <person name="Fuerstenberg S.I."/>
            <person name="Fulton L."/>
            <person name="Gaulin E."/>
            <person name="Govers F."/>
            <person name="Hughes L."/>
            <person name="Humphray S."/>
            <person name="Jiang R.H."/>
            <person name="Judelson H."/>
            <person name="Kamoun S."/>
            <person name="Kyung K."/>
            <person name="Meijer H."/>
            <person name="Minx P."/>
            <person name="Morris P."/>
            <person name="Nelson J."/>
            <person name="Phuntumart V."/>
            <person name="Qutob D."/>
            <person name="Rehmany A."/>
            <person name="Rougon-Cardoso A."/>
            <person name="Ryden P."/>
            <person name="Torto-Alalibo T."/>
            <person name="Studholme D."/>
            <person name="Wang Y."/>
            <person name="Win J."/>
            <person name="Wood J."/>
            <person name="Clifton S.W."/>
            <person name="Rogers J."/>
            <person name="Van den Ackerveken G."/>
            <person name="Jones J.D."/>
            <person name="McDowell J.M."/>
            <person name="Beynon J."/>
            <person name="Tyler B.M."/>
        </authorList>
    </citation>
    <scope>NUCLEOTIDE SEQUENCE [LARGE SCALE GENOMIC DNA]</scope>
    <source>
        <strain evidence="3">Emoy2</strain>
    </source>
</reference>
<organism evidence="2 3">
    <name type="scientific">Hyaloperonospora arabidopsidis (strain Emoy2)</name>
    <name type="common">Downy mildew agent</name>
    <name type="synonym">Peronospora arabidopsidis</name>
    <dbReference type="NCBI Taxonomy" id="559515"/>
    <lineage>
        <taxon>Eukaryota</taxon>
        <taxon>Sar</taxon>
        <taxon>Stramenopiles</taxon>
        <taxon>Oomycota</taxon>
        <taxon>Peronosporomycetes</taxon>
        <taxon>Peronosporales</taxon>
        <taxon>Peronosporaceae</taxon>
        <taxon>Hyaloperonospora</taxon>
    </lineage>
</organism>
<proteinExistence type="predicted"/>
<sequence>MYESSQPVFSTALWWCVSFPGLHVKHSFGGIVVNSLSGCLALLAVRGAPFYPIVRPDCPLSRRATSLFYATTVTRRRLLASVCQSQRSGPTASSPHLLSGWTSKQGNDGADASRRRVARQRAGGQSALERRHRRHVQQQPQRQGGRFRCALVGAQAAADAAPCRRVVRWLGGRGGRGGRHALLLRPTVCCTARD</sequence>
<dbReference type="AlphaFoldDB" id="M4BF23"/>
<evidence type="ECO:0000313" key="3">
    <source>
        <dbReference type="Proteomes" id="UP000011713"/>
    </source>
</evidence>
<dbReference type="InParanoid" id="M4BF23"/>
<keyword evidence="3" id="KW-1185">Reference proteome</keyword>
<dbReference type="HOGENOM" id="CLU_1404930_0_0_1"/>
<dbReference type="EMBL" id="JH598187">
    <property type="status" value="NOT_ANNOTATED_CDS"/>
    <property type="molecule type" value="Genomic_DNA"/>
</dbReference>
<dbReference type="VEuPathDB" id="FungiDB:HpaG804891"/>
<reference evidence="2" key="2">
    <citation type="submission" date="2015-06" db="UniProtKB">
        <authorList>
            <consortium name="EnsemblProtists"/>
        </authorList>
    </citation>
    <scope>IDENTIFICATION</scope>
    <source>
        <strain evidence="2">Emoy2</strain>
    </source>
</reference>
<name>M4BF23_HYAAE</name>
<dbReference type="EnsemblProtists" id="HpaT804891">
    <property type="protein sequence ID" value="HpaP804891"/>
    <property type="gene ID" value="HpaG804891"/>
</dbReference>
<evidence type="ECO:0000313" key="2">
    <source>
        <dbReference type="EnsemblProtists" id="HpaP804891"/>
    </source>
</evidence>
<accession>M4BF23</accession>
<feature type="compositionally biased region" description="Polar residues" evidence="1">
    <location>
        <begin position="84"/>
        <end position="106"/>
    </location>
</feature>
<protein>
    <submittedName>
        <fullName evidence="2">Uncharacterized protein</fullName>
    </submittedName>
</protein>